<dbReference type="InterPro" id="IPR000719">
    <property type="entry name" value="Prot_kinase_dom"/>
</dbReference>
<sequence length="236" mass="25834">MVNTESPCQGASSAPQLRPGWVEREGTTLKGGSGENVWVRVTNDSQTGALEVAKVYSNATLEQQPELKQMAYNEADFHLKHAGEAPSAVVPMINSHYDPELFVMGFPYAGRPLLSFVCQPLDAASLWRNALLGCEFVSRVVPAMRWLHGKGLVYLDFKPEQVLAQVDHQARRLLINWVDFGSLAPRGQCCVWTDGFVPPEALACCGDVVGINAAATEAWDAWAVGTVLMILQCCIW</sequence>
<proteinExistence type="predicted"/>
<dbReference type="Gene3D" id="3.30.200.20">
    <property type="entry name" value="Phosphorylase Kinase, domain 1"/>
    <property type="match status" value="1"/>
</dbReference>
<organism evidence="3 4">
    <name type="scientific">Monoraphidium neglectum</name>
    <dbReference type="NCBI Taxonomy" id="145388"/>
    <lineage>
        <taxon>Eukaryota</taxon>
        <taxon>Viridiplantae</taxon>
        <taxon>Chlorophyta</taxon>
        <taxon>core chlorophytes</taxon>
        <taxon>Chlorophyceae</taxon>
        <taxon>CS clade</taxon>
        <taxon>Sphaeropleales</taxon>
        <taxon>Selenastraceae</taxon>
        <taxon>Monoraphidium</taxon>
    </lineage>
</organism>
<gene>
    <name evidence="3" type="ORF">MNEG_2772</name>
</gene>
<dbReference type="KEGG" id="mng:MNEG_2772"/>
<dbReference type="RefSeq" id="XP_013904201.1">
    <property type="nucleotide sequence ID" value="XM_014048747.1"/>
</dbReference>
<evidence type="ECO:0000256" key="1">
    <source>
        <dbReference type="SAM" id="MobiDB-lite"/>
    </source>
</evidence>
<dbReference type="AlphaFoldDB" id="A0A0D2MXW1"/>
<protein>
    <recommendedName>
        <fullName evidence="2">Protein kinase domain-containing protein</fullName>
    </recommendedName>
</protein>
<dbReference type="InterPro" id="IPR011009">
    <property type="entry name" value="Kinase-like_dom_sf"/>
</dbReference>
<dbReference type="SUPFAM" id="SSF56112">
    <property type="entry name" value="Protein kinase-like (PK-like)"/>
    <property type="match status" value="1"/>
</dbReference>
<dbReference type="Proteomes" id="UP000054498">
    <property type="component" value="Unassembled WGS sequence"/>
</dbReference>
<evidence type="ECO:0000259" key="2">
    <source>
        <dbReference type="PROSITE" id="PS50011"/>
    </source>
</evidence>
<reference evidence="3 4" key="1">
    <citation type="journal article" date="2013" name="BMC Genomics">
        <title>Reconstruction of the lipid metabolism for the microalga Monoraphidium neglectum from its genome sequence reveals characteristics suitable for biofuel production.</title>
        <authorList>
            <person name="Bogen C."/>
            <person name="Al-Dilaimi A."/>
            <person name="Albersmeier A."/>
            <person name="Wichmann J."/>
            <person name="Grundmann M."/>
            <person name="Rupp O."/>
            <person name="Lauersen K.J."/>
            <person name="Blifernez-Klassen O."/>
            <person name="Kalinowski J."/>
            <person name="Goesmann A."/>
            <person name="Mussgnug J.H."/>
            <person name="Kruse O."/>
        </authorList>
    </citation>
    <scope>NUCLEOTIDE SEQUENCE [LARGE SCALE GENOMIC DNA]</scope>
    <source>
        <strain evidence="3 4">SAG 48.87</strain>
    </source>
</reference>
<dbReference type="PROSITE" id="PS50011">
    <property type="entry name" value="PROTEIN_KINASE_DOM"/>
    <property type="match status" value="1"/>
</dbReference>
<dbReference type="GeneID" id="25735650"/>
<dbReference type="EMBL" id="KK100544">
    <property type="protein sequence ID" value="KIZ05182.1"/>
    <property type="molecule type" value="Genomic_DNA"/>
</dbReference>
<evidence type="ECO:0000313" key="4">
    <source>
        <dbReference type="Proteomes" id="UP000054498"/>
    </source>
</evidence>
<dbReference type="GO" id="GO:0005524">
    <property type="term" value="F:ATP binding"/>
    <property type="evidence" value="ECO:0007669"/>
    <property type="project" value="InterPro"/>
</dbReference>
<dbReference type="GO" id="GO:0004672">
    <property type="term" value="F:protein kinase activity"/>
    <property type="evidence" value="ECO:0007669"/>
    <property type="project" value="InterPro"/>
</dbReference>
<evidence type="ECO:0000313" key="3">
    <source>
        <dbReference type="EMBL" id="KIZ05182.1"/>
    </source>
</evidence>
<dbReference type="STRING" id="145388.A0A0D2MXW1"/>
<dbReference type="Pfam" id="PF00069">
    <property type="entry name" value="Pkinase"/>
    <property type="match status" value="1"/>
</dbReference>
<accession>A0A0D2MXW1</accession>
<dbReference type="Gene3D" id="1.10.510.10">
    <property type="entry name" value="Transferase(Phosphotransferase) domain 1"/>
    <property type="match status" value="1"/>
</dbReference>
<feature type="domain" description="Protein kinase" evidence="2">
    <location>
        <begin position="22"/>
        <end position="236"/>
    </location>
</feature>
<feature type="compositionally biased region" description="Polar residues" evidence="1">
    <location>
        <begin position="1"/>
        <end position="15"/>
    </location>
</feature>
<name>A0A0D2MXW1_9CHLO</name>
<keyword evidence="4" id="KW-1185">Reference proteome</keyword>
<feature type="region of interest" description="Disordered" evidence="1">
    <location>
        <begin position="1"/>
        <end position="20"/>
    </location>
</feature>